<dbReference type="Proteomes" id="UP000827976">
    <property type="component" value="Chromosome 5"/>
</dbReference>
<reference evidence="2" key="1">
    <citation type="journal article" date="2022" name="Nat. Commun.">
        <title>Chromosome evolution and the genetic basis of agronomically important traits in greater yam.</title>
        <authorList>
            <person name="Bredeson J.V."/>
            <person name="Lyons J.B."/>
            <person name="Oniyinde I.O."/>
            <person name="Okereke N.R."/>
            <person name="Kolade O."/>
            <person name="Nnabue I."/>
            <person name="Nwadili C.O."/>
            <person name="Hribova E."/>
            <person name="Parker M."/>
            <person name="Nwogha J."/>
            <person name="Shu S."/>
            <person name="Carlson J."/>
            <person name="Kariba R."/>
            <person name="Muthemba S."/>
            <person name="Knop K."/>
            <person name="Barton G.J."/>
            <person name="Sherwood A.V."/>
            <person name="Lopez-Montes A."/>
            <person name="Asiedu R."/>
            <person name="Jamnadass R."/>
            <person name="Muchugi A."/>
            <person name="Goodstein D."/>
            <person name="Egesi C.N."/>
            <person name="Featherston J."/>
            <person name="Asfaw A."/>
            <person name="Simpson G.G."/>
            <person name="Dolezel J."/>
            <person name="Hendre P.S."/>
            <person name="Van Deynze A."/>
            <person name="Kumar P.L."/>
            <person name="Obidiegwu J.E."/>
            <person name="Bhattacharjee R."/>
            <person name="Rokhsar D.S."/>
        </authorList>
    </citation>
    <scope>NUCLEOTIDE SEQUENCE [LARGE SCALE GENOMIC DNA]</scope>
    <source>
        <strain evidence="2">cv. TDa95/00328</strain>
    </source>
</reference>
<comment type="caution">
    <text evidence="1">The sequence shown here is derived from an EMBL/GenBank/DDBJ whole genome shotgun (WGS) entry which is preliminary data.</text>
</comment>
<dbReference type="EMBL" id="CM037015">
    <property type="protein sequence ID" value="KAH7682405.1"/>
    <property type="molecule type" value="Genomic_DNA"/>
</dbReference>
<proteinExistence type="predicted"/>
<accession>A0ACB7W493</accession>
<keyword evidence="1" id="KW-0548">Nucleotidyltransferase</keyword>
<protein>
    <submittedName>
        <fullName evidence="1">Reverse transcriptase zinc-binding domain-containing protein</fullName>
    </submittedName>
</protein>
<keyword evidence="1" id="KW-0808">Transferase</keyword>
<name>A0ACB7W493_DIOAL</name>
<keyword evidence="2" id="KW-1185">Reference proteome</keyword>
<organism evidence="1 2">
    <name type="scientific">Dioscorea alata</name>
    <name type="common">Purple yam</name>
    <dbReference type="NCBI Taxonomy" id="55571"/>
    <lineage>
        <taxon>Eukaryota</taxon>
        <taxon>Viridiplantae</taxon>
        <taxon>Streptophyta</taxon>
        <taxon>Embryophyta</taxon>
        <taxon>Tracheophyta</taxon>
        <taxon>Spermatophyta</taxon>
        <taxon>Magnoliopsida</taxon>
        <taxon>Liliopsida</taxon>
        <taxon>Dioscoreales</taxon>
        <taxon>Dioscoreaceae</taxon>
        <taxon>Dioscorea</taxon>
    </lineage>
</organism>
<gene>
    <name evidence="1" type="ORF">IHE45_05G119200</name>
</gene>
<keyword evidence="1" id="KW-0695">RNA-directed DNA polymerase</keyword>
<evidence type="ECO:0000313" key="1">
    <source>
        <dbReference type="EMBL" id="KAH7682405.1"/>
    </source>
</evidence>
<evidence type="ECO:0000313" key="2">
    <source>
        <dbReference type="Proteomes" id="UP000827976"/>
    </source>
</evidence>
<sequence>MRCNRLPSTTCVLCHSDIESSDHLFLNCPVTRRIWDHFTCLFKIPKSHGRLCDLWASWRMRVLPNTRDFCDLLVKALLWNVWLARNDIIFNASVAPVSL</sequence>